<reference evidence="2 4" key="1">
    <citation type="submission" date="2019-07" db="EMBL/GenBank/DDBJ databases">
        <title>WGS assembly of Gossypium tomentosum.</title>
        <authorList>
            <person name="Chen Z.J."/>
            <person name="Sreedasyam A."/>
            <person name="Ando A."/>
            <person name="Song Q."/>
            <person name="De L."/>
            <person name="Hulse-Kemp A."/>
            <person name="Ding M."/>
            <person name="Ye W."/>
            <person name="Kirkbride R."/>
            <person name="Jenkins J."/>
            <person name="Plott C."/>
            <person name="Lovell J."/>
            <person name="Lin Y.-M."/>
            <person name="Vaughn R."/>
            <person name="Liu B."/>
            <person name="Li W."/>
            <person name="Simpson S."/>
            <person name="Scheffler B."/>
            <person name="Saski C."/>
            <person name="Grover C."/>
            <person name="Hu G."/>
            <person name="Conover J."/>
            <person name="Carlson J."/>
            <person name="Shu S."/>
            <person name="Boston L."/>
            <person name="Williams M."/>
            <person name="Peterson D."/>
            <person name="Mcgee K."/>
            <person name="Jones D."/>
            <person name="Wendel J."/>
            <person name="Stelly D."/>
            <person name="Grimwood J."/>
            <person name="Schmutz J."/>
        </authorList>
    </citation>
    <scope>NUCLEOTIDE SEQUENCE [LARGE SCALE GENOMIC DNA]</scope>
    <source>
        <strain evidence="2">7179.01</strain>
    </source>
</reference>
<organism evidence="2 4">
    <name type="scientific">Gossypium tomentosum</name>
    <name type="common">Hawaiian cotton</name>
    <name type="synonym">Gossypium sandvicense</name>
    <dbReference type="NCBI Taxonomy" id="34277"/>
    <lineage>
        <taxon>Eukaryota</taxon>
        <taxon>Viridiplantae</taxon>
        <taxon>Streptophyta</taxon>
        <taxon>Embryophyta</taxon>
        <taxon>Tracheophyta</taxon>
        <taxon>Spermatophyta</taxon>
        <taxon>Magnoliopsida</taxon>
        <taxon>eudicotyledons</taxon>
        <taxon>Gunneridae</taxon>
        <taxon>Pentapetalae</taxon>
        <taxon>rosids</taxon>
        <taxon>malvids</taxon>
        <taxon>Malvales</taxon>
        <taxon>Malvaceae</taxon>
        <taxon>Malvoideae</taxon>
        <taxon>Gossypium</taxon>
    </lineage>
</organism>
<dbReference type="AlphaFoldDB" id="A0A5C7J137"/>
<protein>
    <submittedName>
        <fullName evidence="2">Uncharacterized protein</fullName>
    </submittedName>
</protein>
<proteinExistence type="predicted"/>
<accession>A0A5C7J137</accession>
<dbReference type="Proteomes" id="UP000322667">
    <property type="component" value="Chromosome D11"/>
</dbReference>
<feature type="chain" id="PRO_5044619402" evidence="1">
    <location>
        <begin position="28"/>
        <end position="78"/>
    </location>
</feature>
<feature type="signal peptide" evidence="1">
    <location>
        <begin position="1"/>
        <end position="27"/>
    </location>
</feature>
<sequence>MGSVCKSFLILAVLSVIVLSISSEVAARDLTETNNGKAATQKTKAVLGAAKFGGDQTDLDYDPMPYRAKRCYPPPYGC</sequence>
<name>A0A5C7J137_GOSTO</name>
<evidence type="ECO:0000313" key="2">
    <source>
        <dbReference type="EMBL" id="TXG75220.1"/>
    </source>
</evidence>
<dbReference type="EMBL" id="CM017633">
    <property type="protein sequence ID" value="TYH46514.1"/>
    <property type="molecule type" value="Genomic_DNA"/>
</dbReference>
<keyword evidence="1" id="KW-0732">Signal</keyword>
<dbReference type="EMBL" id="ML696884">
    <property type="protein sequence ID" value="TXG75220.1"/>
    <property type="molecule type" value="Genomic_DNA"/>
</dbReference>
<keyword evidence="4" id="KW-1185">Reference proteome</keyword>
<evidence type="ECO:0000313" key="4">
    <source>
        <dbReference type="Proteomes" id="UP000322667"/>
    </source>
</evidence>
<evidence type="ECO:0000313" key="3">
    <source>
        <dbReference type="EMBL" id="TYH46514.1"/>
    </source>
</evidence>
<gene>
    <name evidence="2" type="ORF">ES332_1Z005800v1</name>
    <name evidence="3" type="ORF">ES332_D11G341400v1</name>
</gene>
<evidence type="ECO:0000256" key="1">
    <source>
        <dbReference type="SAM" id="SignalP"/>
    </source>
</evidence>